<evidence type="ECO:0000256" key="2">
    <source>
        <dbReference type="ARBA" id="ARBA00022516"/>
    </source>
</evidence>
<keyword evidence="4" id="KW-0812">Transmembrane</keyword>
<keyword evidence="4" id="KW-1133">Transmembrane helix</keyword>
<dbReference type="CDD" id="cd09071">
    <property type="entry name" value="FAR_C"/>
    <property type="match status" value="1"/>
</dbReference>
<evidence type="ECO:0000256" key="4">
    <source>
        <dbReference type="RuleBase" id="RU363097"/>
    </source>
</evidence>
<dbReference type="Pfam" id="PF07993">
    <property type="entry name" value="NAD_binding_4"/>
    <property type="match status" value="1"/>
</dbReference>
<dbReference type="Proteomes" id="UP001652740">
    <property type="component" value="Unplaced"/>
</dbReference>
<comment type="catalytic activity">
    <reaction evidence="4">
        <text>a long-chain fatty acyl-CoA + 2 NADPH + 2 H(+) = a long-chain primary fatty alcohol + 2 NADP(+) + CoA</text>
        <dbReference type="Rhea" id="RHEA:52716"/>
        <dbReference type="ChEBI" id="CHEBI:15378"/>
        <dbReference type="ChEBI" id="CHEBI:57287"/>
        <dbReference type="ChEBI" id="CHEBI:57783"/>
        <dbReference type="ChEBI" id="CHEBI:58349"/>
        <dbReference type="ChEBI" id="CHEBI:77396"/>
        <dbReference type="ChEBI" id="CHEBI:83139"/>
        <dbReference type="EC" id="1.2.1.84"/>
    </reaction>
</comment>
<evidence type="ECO:0000259" key="6">
    <source>
        <dbReference type="Pfam" id="PF07993"/>
    </source>
</evidence>
<dbReference type="InterPro" id="IPR026055">
    <property type="entry name" value="FAR"/>
</dbReference>
<keyword evidence="4" id="KW-0521">NADP</keyword>
<accession>A0ABM3MCB8</accession>
<comment type="similarity">
    <text evidence="1 4">Belongs to the fatty acyl-CoA reductase family.</text>
</comment>
<keyword evidence="4" id="KW-0560">Oxidoreductase</keyword>
<reference evidence="8" key="1">
    <citation type="submission" date="2025-08" db="UniProtKB">
        <authorList>
            <consortium name="RefSeq"/>
        </authorList>
    </citation>
    <scope>IDENTIFICATION</scope>
    <source>
        <tissue evidence="8">Whole larvae</tissue>
    </source>
</reference>
<feature type="transmembrane region" description="Helical" evidence="4">
    <location>
        <begin position="522"/>
        <end position="541"/>
    </location>
</feature>
<evidence type="ECO:0000259" key="5">
    <source>
        <dbReference type="Pfam" id="PF03015"/>
    </source>
</evidence>
<feature type="domain" description="Thioester reductase (TE)" evidence="6">
    <location>
        <begin position="72"/>
        <end position="340"/>
    </location>
</feature>
<dbReference type="SUPFAM" id="SSF51735">
    <property type="entry name" value="NAD(P)-binding Rossmann-fold domains"/>
    <property type="match status" value="1"/>
</dbReference>
<dbReference type="Gene3D" id="3.40.50.720">
    <property type="entry name" value="NAD(P)-binding Rossmann-like Domain"/>
    <property type="match status" value="1"/>
</dbReference>
<gene>
    <name evidence="8" type="primary">LOC113515884</name>
</gene>
<keyword evidence="2 4" id="KW-0444">Lipid biosynthesis</keyword>
<dbReference type="Pfam" id="PF03015">
    <property type="entry name" value="Sterile"/>
    <property type="match status" value="1"/>
</dbReference>
<keyword evidence="7" id="KW-1185">Reference proteome</keyword>
<evidence type="ECO:0000313" key="7">
    <source>
        <dbReference type="Proteomes" id="UP001652740"/>
    </source>
</evidence>
<dbReference type="GeneID" id="113515884"/>
<keyword evidence="4" id="KW-0472">Membrane</keyword>
<keyword evidence="3 4" id="KW-0443">Lipid metabolism</keyword>
<dbReference type="PANTHER" id="PTHR11011:SF116">
    <property type="entry name" value="FATTY ACYL-COA REDUCTASE CG5065-RELATED"/>
    <property type="match status" value="1"/>
</dbReference>
<dbReference type="InterPro" id="IPR036291">
    <property type="entry name" value="NAD(P)-bd_dom_sf"/>
</dbReference>
<dbReference type="InterPro" id="IPR013120">
    <property type="entry name" value="FAR_NAD-bd"/>
</dbReference>
<evidence type="ECO:0000256" key="3">
    <source>
        <dbReference type="ARBA" id="ARBA00023098"/>
    </source>
</evidence>
<dbReference type="EC" id="1.2.1.84" evidence="4"/>
<evidence type="ECO:0000256" key="1">
    <source>
        <dbReference type="ARBA" id="ARBA00005928"/>
    </source>
</evidence>
<evidence type="ECO:0000313" key="8">
    <source>
        <dbReference type="RefSeq" id="XP_052749062.1"/>
    </source>
</evidence>
<proteinExistence type="inferred from homology"/>
<protein>
    <recommendedName>
        <fullName evidence="4">Fatty acyl-CoA reductase</fullName>
        <ecNumber evidence="4">1.2.1.84</ecNumber>
    </recommendedName>
</protein>
<dbReference type="RefSeq" id="XP_052749062.1">
    <property type="nucleotide sequence ID" value="XM_052893102.1"/>
</dbReference>
<comment type="function">
    <text evidence="4">Catalyzes the reduction of fatty acyl-CoA to fatty alcohols.</text>
</comment>
<dbReference type="PANTHER" id="PTHR11011">
    <property type="entry name" value="MALE STERILITY PROTEIN 2-RELATED"/>
    <property type="match status" value="1"/>
</dbReference>
<dbReference type="InterPro" id="IPR033640">
    <property type="entry name" value="FAR_C"/>
</dbReference>
<sequence length="573" mass="64966">MNTSGIKHDGLKGGTHGGRPDGGIFLAMGLVVLITTTTRPQDTDSDKMVGYCQDTEKRPLIPAFYAGRCILITGGTGFMGKVLIERLLTTCPDIDKLYLLMREKKGVTPETRLQEMKESQIFDIIRQSSPAQLDKLYILPGDITQPDLALTQDSIAKLQEVSIVFHVAATLKFNEALKIAVEQNVLSVIRLMDICDRLPNIEAFIHVSTAYCNAELSTIEERVYPPPASLDRLLAVAESMPNDLMTDITPKYIAPKPNTYTFTKAMAEFAVQQHGNKGYSIAIFRPTIVISAVKHPFPGWIENLNGPSGVIAATGKGLLHVFRCNSMAYADLLPVDIAIDTLLAVAWETATDKLQDVRVYNCTTSENPTRWGDFENAVIKNIKLYPMDKALWWPYGTAIHNKYLEKILELLLQTVPLHLTEYISRLLGIKTQLNLITVSHRLQAMNKVLKFFALREWRFVNTNVQKLRTRLTPQDAAIYNLDPKSFKWEEHYLNFVKGIRKYLLKEKDQDLAKARQHVKRMFYLHTCVSVLLMGLVIRLALQNKLVRDLFYGSMKFILSIFNKQLFNWNRKTV</sequence>
<dbReference type="CDD" id="cd05236">
    <property type="entry name" value="FAR-N_SDR_e"/>
    <property type="match status" value="1"/>
</dbReference>
<name>A0ABM3MCB8_GALME</name>
<feature type="domain" description="Fatty acyl-CoA reductase C-terminal" evidence="5">
    <location>
        <begin position="413"/>
        <end position="506"/>
    </location>
</feature>
<organism evidence="7 8">
    <name type="scientific">Galleria mellonella</name>
    <name type="common">Greater wax moth</name>
    <dbReference type="NCBI Taxonomy" id="7137"/>
    <lineage>
        <taxon>Eukaryota</taxon>
        <taxon>Metazoa</taxon>
        <taxon>Ecdysozoa</taxon>
        <taxon>Arthropoda</taxon>
        <taxon>Hexapoda</taxon>
        <taxon>Insecta</taxon>
        <taxon>Pterygota</taxon>
        <taxon>Neoptera</taxon>
        <taxon>Endopterygota</taxon>
        <taxon>Lepidoptera</taxon>
        <taxon>Glossata</taxon>
        <taxon>Ditrysia</taxon>
        <taxon>Pyraloidea</taxon>
        <taxon>Pyralidae</taxon>
        <taxon>Galleriinae</taxon>
        <taxon>Galleria</taxon>
    </lineage>
</organism>